<keyword evidence="1" id="KW-0732">Signal</keyword>
<accession>A0A1J0KS52</accession>
<feature type="signal peptide" evidence="1">
    <location>
        <begin position="1"/>
        <end position="22"/>
    </location>
</feature>
<dbReference type="RefSeq" id="WP_071664297.1">
    <property type="nucleotide sequence ID" value="NZ_CP009654.1"/>
</dbReference>
<dbReference type="EMBL" id="CP009654">
    <property type="protein sequence ID" value="APC96535.1"/>
    <property type="molecule type" value="Genomic_DNA"/>
</dbReference>
<feature type="chain" id="PRO_5009614037" evidence="1">
    <location>
        <begin position="23"/>
        <end position="68"/>
    </location>
</feature>
<proteinExistence type="predicted"/>
<protein>
    <submittedName>
        <fullName evidence="2">Uncharacterized protein</fullName>
    </submittedName>
</protein>
<dbReference type="KEGG" id="frc:KX01_1402"/>
<reference evidence="3" key="1">
    <citation type="submission" date="2014-10" db="EMBL/GenBank/DDBJ databases">
        <authorList>
            <person name="Kuske C.R."/>
            <person name="Challacombe J.F."/>
            <person name="Daligault H.E."/>
            <person name="Davenport K.W."/>
            <person name="Johnson S.L."/>
            <person name="Siddaramappa S."/>
            <person name="Petersen J.M."/>
        </authorList>
    </citation>
    <scope>NUCLEOTIDE SEQUENCE [LARGE SCALE GENOMIC DNA]</scope>
    <source>
        <strain evidence="3">CA97-1460</strain>
    </source>
</reference>
<keyword evidence="3" id="KW-1185">Reference proteome</keyword>
<organism evidence="2 3">
    <name type="scientific">Francisella frigiditurris</name>
    <dbReference type="NCBI Taxonomy" id="1542390"/>
    <lineage>
        <taxon>Bacteria</taxon>
        <taxon>Pseudomonadati</taxon>
        <taxon>Pseudomonadota</taxon>
        <taxon>Gammaproteobacteria</taxon>
        <taxon>Thiotrichales</taxon>
        <taxon>Francisellaceae</taxon>
        <taxon>Francisella</taxon>
    </lineage>
</organism>
<sequence>MKKILLVMSVCLSLIVPVVSFAKTSDIEQASEQLTTKNKKSAYVSATESHSANTINENRHTAVNYKRY</sequence>
<evidence type="ECO:0000313" key="2">
    <source>
        <dbReference type="EMBL" id="APC96535.1"/>
    </source>
</evidence>
<dbReference type="Proteomes" id="UP000182521">
    <property type="component" value="Chromosome"/>
</dbReference>
<gene>
    <name evidence="2" type="ORF">KX01_1402</name>
</gene>
<name>A0A1J0KS52_9GAMM</name>
<dbReference type="AlphaFoldDB" id="A0A1J0KS52"/>
<evidence type="ECO:0000313" key="3">
    <source>
        <dbReference type="Proteomes" id="UP000182521"/>
    </source>
</evidence>
<dbReference type="STRING" id="1542390.KX01_1402"/>
<evidence type="ECO:0000256" key="1">
    <source>
        <dbReference type="SAM" id="SignalP"/>
    </source>
</evidence>